<dbReference type="Proteomes" id="UP000001747">
    <property type="component" value="Chromosome"/>
</dbReference>
<dbReference type="OrthoDB" id="42266at2157"/>
<protein>
    <submittedName>
        <fullName evidence="1">Uncharacterized protein</fullName>
    </submittedName>
</protein>
<name>C3MNS7_SACI2</name>
<accession>C3MNS7</accession>
<proteinExistence type="predicted"/>
<evidence type="ECO:0000313" key="1">
    <source>
        <dbReference type="EMBL" id="ACP35040.1"/>
    </source>
</evidence>
<dbReference type="KEGG" id="sis:LS215_1005"/>
<dbReference type="AlphaFoldDB" id="C3MNS7"/>
<organism evidence="1 2">
    <name type="scientific">Saccharolobus islandicus (strain L.S.2.15 / Lassen #1)</name>
    <name type="common">Sulfolobus islandicus</name>
    <dbReference type="NCBI Taxonomy" id="429572"/>
    <lineage>
        <taxon>Archaea</taxon>
        <taxon>Thermoproteota</taxon>
        <taxon>Thermoprotei</taxon>
        <taxon>Sulfolobales</taxon>
        <taxon>Sulfolobaceae</taxon>
        <taxon>Saccharolobus</taxon>
    </lineage>
</organism>
<gene>
    <name evidence="1" type="ordered locus">LS215_1005</name>
</gene>
<reference evidence="1 2" key="1">
    <citation type="journal article" date="2009" name="Proc. Natl. Acad. Sci. U.S.A.">
        <title>Biogeography of the Sulfolobus islandicus pan-genome.</title>
        <authorList>
            <person name="Reno M.L."/>
            <person name="Held N.L."/>
            <person name="Fields C.J."/>
            <person name="Burke P.V."/>
            <person name="Whitaker R.J."/>
        </authorList>
    </citation>
    <scope>NUCLEOTIDE SEQUENCE [LARGE SCALE GENOMIC DNA]</scope>
    <source>
        <strain evidence="2">L.S.2.15 / Lassen #1</strain>
    </source>
</reference>
<dbReference type="GeneID" id="7797509"/>
<dbReference type="HOGENOM" id="CLU_1096749_0_0_2"/>
<evidence type="ECO:0000313" key="2">
    <source>
        <dbReference type="Proteomes" id="UP000001747"/>
    </source>
</evidence>
<dbReference type="EMBL" id="CP001399">
    <property type="protein sequence ID" value="ACP35040.1"/>
    <property type="molecule type" value="Genomic_DNA"/>
</dbReference>
<sequence length="253" mass="29701">MSYVKVEPNLMKVAEVISKLIYRNGSLCVTFSQIRRETMFHPQTLTNLLEKGKTIGLIAECKDLGLGENGYTILQNTVGSLEYSVINEIIKITDNHIIMKHLIKNRLYNNSILPLKGIIVKIFGDVLLDMPFIFKGRNNYEIDLSKNISDKYYIFYLDSDIEIKPGETYNYEYEFYLKYFPPMDYFITESINYVMTYSAKTYLTKNEKRVIKSVRLEYPPDVKIIEEKQGKTFHEVKIIKLSSCRSIKFWFHI</sequence>
<dbReference type="RefSeq" id="WP_012713408.1">
    <property type="nucleotide sequence ID" value="NC_012589.1"/>
</dbReference>